<name>A0A9W7WCF8_TRIRA</name>
<dbReference type="EMBL" id="JAFHDT010000019">
    <property type="protein sequence ID" value="KAI7795932.1"/>
    <property type="molecule type" value="Genomic_DNA"/>
</dbReference>
<evidence type="ECO:0000313" key="1">
    <source>
        <dbReference type="EMBL" id="KAI7795932.1"/>
    </source>
</evidence>
<evidence type="ECO:0000313" key="2">
    <source>
        <dbReference type="Proteomes" id="UP001059041"/>
    </source>
</evidence>
<sequence length="99" mass="11213">MLLHGTIVELCCQTVIQQDNEQKLVHYILNRQQEAHLGSIAEMREMFLRGFATTEQPWTPVEKNCCICLCLAGFRGQVHGGLKSFRHASSFFSSNKATK</sequence>
<dbReference type="Proteomes" id="UP001059041">
    <property type="component" value="Linkage Group LG19"/>
</dbReference>
<protein>
    <submittedName>
        <fullName evidence="1">Uncharacterized protein</fullName>
    </submittedName>
</protein>
<accession>A0A9W7WCF8</accession>
<keyword evidence="2" id="KW-1185">Reference proteome</keyword>
<gene>
    <name evidence="1" type="ORF">IRJ41_010216</name>
</gene>
<comment type="caution">
    <text evidence="1">The sequence shown here is derived from an EMBL/GenBank/DDBJ whole genome shotgun (WGS) entry which is preliminary data.</text>
</comment>
<organism evidence="1 2">
    <name type="scientific">Triplophysa rosa</name>
    <name type="common">Cave loach</name>
    <dbReference type="NCBI Taxonomy" id="992332"/>
    <lineage>
        <taxon>Eukaryota</taxon>
        <taxon>Metazoa</taxon>
        <taxon>Chordata</taxon>
        <taxon>Craniata</taxon>
        <taxon>Vertebrata</taxon>
        <taxon>Euteleostomi</taxon>
        <taxon>Actinopterygii</taxon>
        <taxon>Neopterygii</taxon>
        <taxon>Teleostei</taxon>
        <taxon>Ostariophysi</taxon>
        <taxon>Cypriniformes</taxon>
        <taxon>Nemacheilidae</taxon>
        <taxon>Triplophysa</taxon>
    </lineage>
</organism>
<reference evidence="1" key="1">
    <citation type="submission" date="2021-02" db="EMBL/GenBank/DDBJ databases">
        <title>Comparative genomics reveals that relaxation of natural selection precedes convergent phenotypic evolution of cavefish.</title>
        <authorList>
            <person name="Peng Z."/>
        </authorList>
    </citation>
    <scope>NUCLEOTIDE SEQUENCE</scope>
    <source>
        <tissue evidence="1">Muscle</tissue>
    </source>
</reference>
<proteinExistence type="predicted"/>
<dbReference type="AlphaFoldDB" id="A0A9W7WCF8"/>